<accession>A0ABU8W3D3</accession>
<evidence type="ECO:0000256" key="1">
    <source>
        <dbReference type="SAM" id="Phobius"/>
    </source>
</evidence>
<protein>
    <submittedName>
        <fullName evidence="2">DUF2474 family protein</fullName>
    </submittedName>
</protein>
<keyword evidence="1" id="KW-1133">Transmembrane helix</keyword>
<reference evidence="2 3" key="1">
    <citation type="submission" date="2024-03" db="EMBL/GenBank/DDBJ databases">
        <title>Novel species of the genus Variovorax.</title>
        <authorList>
            <person name="Liu Q."/>
            <person name="Xin Y.-H."/>
        </authorList>
    </citation>
    <scope>NUCLEOTIDE SEQUENCE [LARGE SCALE GENOMIC DNA]</scope>
    <source>
        <strain evidence="2 3">KACC 18501</strain>
    </source>
</reference>
<keyword evidence="1" id="KW-0812">Transmembrane</keyword>
<keyword evidence="1" id="KW-0472">Membrane</keyword>
<evidence type="ECO:0000313" key="3">
    <source>
        <dbReference type="Proteomes" id="UP001363010"/>
    </source>
</evidence>
<organism evidence="2 3">
    <name type="scientific">Variovorax humicola</name>
    <dbReference type="NCBI Taxonomy" id="1769758"/>
    <lineage>
        <taxon>Bacteria</taxon>
        <taxon>Pseudomonadati</taxon>
        <taxon>Pseudomonadota</taxon>
        <taxon>Betaproteobacteria</taxon>
        <taxon>Burkholderiales</taxon>
        <taxon>Comamonadaceae</taxon>
        <taxon>Variovorax</taxon>
    </lineage>
</organism>
<dbReference type="InterPro" id="IPR018895">
    <property type="entry name" value="DUF2474"/>
</dbReference>
<dbReference type="Pfam" id="PF10617">
    <property type="entry name" value="DUF2474"/>
    <property type="match status" value="1"/>
</dbReference>
<dbReference type="Proteomes" id="UP001363010">
    <property type="component" value="Unassembled WGS sequence"/>
</dbReference>
<name>A0ABU8W3D3_9BURK</name>
<dbReference type="RefSeq" id="WP_340364774.1">
    <property type="nucleotide sequence ID" value="NZ_JBBKZV010000009.1"/>
</dbReference>
<proteinExistence type="predicted"/>
<sequence>MNRNEPSPDAVDWRRRLGWLALFWLSGVAGVGVVAWVLKLLLRAVGLAT</sequence>
<dbReference type="EMBL" id="JBBKZV010000009">
    <property type="protein sequence ID" value="MEJ8823746.1"/>
    <property type="molecule type" value="Genomic_DNA"/>
</dbReference>
<keyword evidence="3" id="KW-1185">Reference proteome</keyword>
<evidence type="ECO:0000313" key="2">
    <source>
        <dbReference type="EMBL" id="MEJ8823746.1"/>
    </source>
</evidence>
<gene>
    <name evidence="2" type="ORF">WKW80_17170</name>
</gene>
<comment type="caution">
    <text evidence="2">The sequence shown here is derived from an EMBL/GenBank/DDBJ whole genome shotgun (WGS) entry which is preliminary data.</text>
</comment>
<feature type="transmembrane region" description="Helical" evidence="1">
    <location>
        <begin position="20"/>
        <end position="42"/>
    </location>
</feature>